<feature type="coiled-coil region" evidence="1">
    <location>
        <begin position="119"/>
        <end position="156"/>
    </location>
</feature>
<dbReference type="Proteomes" id="UP000253744">
    <property type="component" value="Chromosome"/>
</dbReference>
<feature type="chain" id="PRO_5016657886" evidence="3">
    <location>
        <begin position="21"/>
        <end position="366"/>
    </location>
</feature>
<dbReference type="KEGG" id="dwu:DVJ83_11960"/>
<accession>A0A345IJ47</accession>
<evidence type="ECO:0000256" key="2">
    <source>
        <dbReference type="SAM" id="MobiDB-lite"/>
    </source>
</evidence>
<keyword evidence="5" id="KW-0176">Collagen</keyword>
<proteinExistence type="predicted"/>
<evidence type="ECO:0000256" key="3">
    <source>
        <dbReference type="SAM" id="SignalP"/>
    </source>
</evidence>
<feature type="signal peptide" evidence="3">
    <location>
        <begin position="1"/>
        <end position="20"/>
    </location>
</feature>
<keyword evidence="1" id="KW-0175">Coiled coil</keyword>
<feature type="region of interest" description="Disordered" evidence="2">
    <location>
        <begin position="157"/>
        <end position="228"/>
    </location>
</feature>
<dbReference type="AlphaFoldDB" id="A0A345IJ47"/>
<dbReference type="InterPro" id="IPR051465">
    <property type="entry name" value="Cell_Envelope_Struct_Comp"/>
</dbReference>
<gene>
    <name evidence="5" type="ORF">DVJ83_11960</name>
</gene>
<dbReference type="Pfam" id="PF01391">
    <property type="entry name" value="Collagen"/>
    <property type="match status" value="1"/>
</dbReference>
<evidence type="ECO:0000313" key="6">
    <source>
        <dbReference type="Proteomes" id="UP000253744"/>
    </source>
</evidence>
<dbReference type="PANTHER" id="PTHR43308">
    <property type="entry name" value="OUTER MEMBRANE PROTEIN ALPHA-RELATED"/>
    <property type="match status" value="1"/>
</dbReference>
<feature type="compositionally biased region" description="Low complexity" evidence="2">
    <location>
        <begin position="157"/>
        <end position="173"/>
    </location>
</feature>
<feature type="domain" description="SLH" evidence="4">
    <location>
        <begin position="42"/>
        <end position="105"/>
    </location>
</feature>
<evidence type="ECO:0000259" key="4">
    <source>
        <dbReference type="PROSITE" id="PS51272"/>
    </source>
</evidence>
<protein>
    <submittedName>
        <fullName evidence="5">Collagen-like protein</fullName>
    </submittedName>
</protein>
<sequence length="366" mass="37792">MKYLRALPTVSVLALSSALALGGAAQPPIQTAPAPVQTAPAPKPAPAACTQGAWAKAAIDLVTQKGLFIGYPDGSFDWCSNITRQEVAQVLARLLAQMPENTFDAAELDVLRRGTAEALAGLEELRAQLAEQNKSIEDLRAQIDELRAALNALPTAGAGEAGADGAAGPQGPQGERGEKGETGAVGPQGPAGATGPQGPAGPQGEAGPVGPQGPQGERGEKGDPYIPPADPFRYGNYVGAAYYSILQQNVGQMVRLTAGNDQIYGGFGVRVTGDVALRGETPGNSLSGAVTYRGTTGRFDGILGVGAGYNFKNASTFGELSIGVDYRVVDRVAVFAEARQHYYFNGNVNPNSRNLSSIAAGVKLRF</sequence>
<dbReference type="RefSeq" id="WP_114672496.1">
    <property type="nucleotide sequence ID" value="NZ_CP031158.1"/>
</dbReference>
<dbReference type="InterPro" id="IPR001119">
    <property type="entry name" value="SLH_dom"/>
</dbReference>
<organism evidence="5 6">
    <name type="scientific">Deinococcus wulumuqiensis</name>
    <dbReference type="NCBI Taxonomy" id="980427"/>
    <lineage>
        <taxon>Bacteria</taxon>
        <taxon>Thermotogati</taxon>
        <taxon>Deinococcota</taxon>
        <taxon>Deinococci</taxon>
        <taxon>Deinococcales</taxon>
        <taxon>Deinococcaceae</taxon>
        <taxon>Deinococcus</taxon>
    </lineage>
</organism>
<evidence type="ECO:0000256" key="1">
    <source>
        <dbReference type="SAM" id="Coils"/>
    </source>
</evidence>
<dbReference type="STRING" id="1288484.GCA_000348665_00782"/>
<evidence type="ECO:0000313" key="5">
    <source>
        <dbReference type="EMBL" id="AXG99719.1"/>
    </source>
</evidence>
<reference evidence="5 6" key="1">
    <citation type="submission" date="2018-07" db="EMBL/GenBank/DDBJ databases">
        <title>Complete Genome and Methylome Analysis of Deinococcus wulumuqiensis NEB 479.</title>
        <authorList>
            <person name="Fomenkov A."/>
            <person name="Luyten Y."/>
            <person name="Vincze T."/>
            <person name="Anton B.P."/>
            <person name="Clark T."/>
            <person name="Roberts R.J."/>
            <person name="Morgan R.D."/>
        </authorList>
    </citation>
    <scope>NUCLEOTIDE SEQUENCE [LARGE SCALE GENOMIC DNA]</scope>
    <source>
        <strain evidence="5 6">NEB 479</strain>
    </source>
</reference>
<feature type="compositionally biased region" description="Low complexity" evidence="2">
    <location>
        <begin position="182"/>
        <end position="215"/>
    </location>
</feature>
<keyword evidence="3" id="KW-0732">Signal</keyword>
<dbReference type="InterPro" id="IPR008160">
    <property type="entry name" value="Collagen"/>
</dbReference>
<dbReference type="PROSITE" id="PS51272">
    <property type="entry name" value="SLH"/>
    <property type="match status" value="1"/>
</dbReference>
<dbReference type="EMBL" id="CP031158">
    <property type="protein sequence ID" value="AXG99719.1"/>
    <property type="molecule type" value="Genomic_DNA"/>
</dbReference>
<dbReference type="PANTHER" id="PTHR43308:SF1">
    <property type="entry name" value="OUTER MEMBRANE PROTEIN ALPHA"/>
    <property type="match status" value="1"/>
</dbReference>
<name>A0A345IJ47_9DEIO</name>